<keyword evidence="2" id="KW-0614">Plasmid</keyword>
<evidence type="ECO:0000259" key="1">
    <source>
        <dbReference type="Pfam" id="PF09557"/>
    </source>
</evidence>
<evidence type="ECO:0000313" key="2">
    <source>
        <dbReference type="EMBL" id="AXC16014.1"/>
    </source>
</evidence>
<dbReference type="RefSeq" id="WP_114211221.1">
    <property type="nucleotide sequence ID" value="NZ_CP030842.1"/>
</dbReference>
<dbReference type="AlphaFoldDB" id="A0A2Z5GBC8"/>
<proteinExistence type="predicted"/>
<dbReference type="OrthoDB" id="5569583at2"/>
<dbReference type="KEGG" id="abas:ACPOL_6804"/>
<evidence type="ECO:0000313" key="3">
    <source>
        <dbReference type="Proteomes" id="UP000253606"/>
    </source>
</evidence>
<geneLocation type="plasmid" evidence="3">
    <name>pacpol2</name>
</geneLocation>
<organism evidence="2 3">
    <name type="scientific">Acidisarcina polymorpha</name>
    <dbReference type="NCBI Taxonomy" id="2211140"/>
    <lineage>
        <taxon>Bacteria</taxon>
        <taxon>Pseudomonadati</taxon>
        <taxon>Acidobacteriota</taxon>
        <taxon>Terriglobia</taxon>
        <taxon>Terriglobales</taxon>
        <taxon>Acidobacteriaceae</taxon>
        <taxon>Acidisarcina</taxon>
    </lineage>
</organism>
<name>A0A2Z5GBC8_9BACT</name>
<dbReference type="Pfam" id="PF09557">
    <property type="entry name" value="DUF2382"/>
    <property type="match status" value="1"/>
</dbReference>
<reference evidence="2 3" key="1">
    <citation type="journal article" date="2018" name="Front. Microbiol.">
        <title>Hydrolytic Capabilities as a Key to Environmental Success: Chitinolytic and Cellulolytic Acidobacteria From Acidic Sub-arctic Soils and Boreal Peatlands.</title>
        <authorList>
            <person name="Belova S.E."/>
            <person name="Ravin N.V."/>
            <person name="Pankratov T.A."/>
            <person name="Rakitin A.L."/>
            <person name="Ivanova A.A."/>
            <person name="Beletsky A.V."/>
            <person name="Mardanov A.V."/>
            <person name="Sinninghe Damste J.S."/>
            <person name="Dedysh S.N."/>
        </authorList>
    </citation>
    <scope>NUCLEOTIDE SEQUENCE [LARGE SCALE GENOMIC DNA]</scope>
    <source>
        <strain evidence="2 3">SBC82</strain>
        <plasmid evidence="3">pacpol2</plasmid>
    </source>
</reference>
<protein>
    <recommendedName>
        <fullName evidence="1">DUF2382 domain-containing protein</fullName>
    </recommendedName>
</protein>
<dbReference type="Proteomes" id="UP000253606">
    <property type="component" value="Plasmid pACPOL2"/>
</dbReference>
<accession>A0A2Z5GBC8</accession>
<keyword evidence="3" id="KW-1185">Reference proteome</keyword>
<gene>
    <name evidence="2" type="ORF">ACPOL_6804</name>
</gene>
<dbReference type="EMBL" id="CP030842">
    <property type="protein sequence ID" value="AXC16014.1"/>
    <property type="molecule type" value="Genomic_DNA"/>
</dbReference>
<sequence>MSASLPINGTTNLGTVFGRLDPANLETVLTLDTGEAIRLPTDVLLSYLNDDILPEPNVSAQADVLVIPVLEEQLDVQKREVVTGTVRLQKVVEEREVLVDEPLEATTYAIERVPLNLEIAVAPGIRQEGETTIYPVVEEVVVVHKKLLLREEVRVTRQTVTTRNPQVMKIRVEDVIVERSELQNRELQQDELDS</sequence>
<dbReference type="InterPro" id="IPR019060">
    <property type="entry name" value="DUF2382"/>
</dbReference>
<feature type="domain" description="DUF2382" evidence="1">
    <location>
        <begin position="67"/>
        <end position="175"/>
    </location>
</feature>